<keyword evidence="2" id="KW-1185">Reference proteome</keyword>
<dbReference type="Proteomes" id="UP000316921">
    <property type="component" value="Chromosome"/>
</dbReference>
<dbReference type="RefSeq" id="WP_145061351.1">
    <property type="nucleotide sequence ID" value="NZ_CP036287.1"/>
</dbReference>
<evidence type="ECO:0000313" key="1">
    <source>
        <dbReference type="EMBL" id="QDU65076.1"/>
    </source>
</evidence>
<organism evidence="1 2">
    <name type="scientific">Engelhardtia mirabilis</name>
    <dbReference type="NCBI Taxonomy" id="2528011"/>
    <lineage>
        <taxon>Bacteria</taxon>
        <taxon>Pseudomonadati</taxon>
        <taxon>Planctomycetota</taxon>
        <taxon>Planctomycetia</taxon>
        <taxon>Planctomycetia incertae sedis</taxon>
        <taxon>Engelhardtia</taxon>
    </lineage>
</organism>
<dbReference type="EMBL" id="CP036287">
    <property type="protein sequence ID" value="QDU65076.1"/>
    <property type="molecule type" value="Genomic_DNA"/>
</dbReference>
<evidence type="ECO:0000313" key="2">
    <source>
        <dbReference type="Proteomes" id="UP000316921"/>
    </source>
</evidence>
<protein>
    <submittedName>
        <fullName evidence="1">Uncharacterized protein</fullName>
    </submittedName>
</protein>
<sequence>MQLSRALLGGVGAASVAVSLSLAGPAPVIDEATPLPPAHLVDFAQSKASSLEEYFGQAVLLEFFAYW</sequence>
<proteinExistence type="predicted"/>
<dbReference type="AlphaFoldDB" id="A0A518BDN5"/>
<gene>
    <name evidence="1" type="ORF">Pla133_01390</name>
</gene>
<accession>A0A518BDN5</accession>
<dbReference type="KEGG" id="pbap:Pla133_01390"/>
<reference evidence="1 2" key="1">
    <citation type="submission" date="2019-02" db="EMBL/GenBank/DDBJ databases">
        <title>Deep-cultivation of Planctomycetes and their phenomic and genomic characterization uncovers novel biology.</title>
        <authorList>
            <person name="Wiegand S."/>
            <person name="Jogler M."/>
            <person name="Boedeker C."/>
            <person name="Pinto D."/>
            <person name="Vollmers J."/>
            <person name="Rivas-Marin E."/>
            <person name="Kohn T."/>
            <person name="Peeters S.H."/>
            <person name="Heuer A."/>
            <person name="Rast P."/>
            <person name="Oberbeckmann S."/>
            <person name="Bunk B."/>
            <person name="Jeske O."/>
            <person name="Meyerdierks A."/>
            <person name="Storesund J.E."/>
            <person name="Kallscheuer N."/>
            <person name="Luecker S."/>
            <person name="Lage O.M."/>
            <person name="Pohl T."/>
            <person name="Merkel B.J."/>
            <person name="Hornburger P."/>
            <person name="Mueller R.-W."/>
            <person name="Bruemmer F."/>
            <person name="Labrenz M."/>
            <person name="Spormann A.M."/>
            <person name="Op den Camp H."/>
            <person name="Overmann J."/>
            <person name="Amann R."/>
            <person name="Jetten M.S.M."/>
            <person name="Mascher T."/>
            <person name="Medema M.H."/>
            <person name="Devos D.P."/>
            <person name="Kaster A.-K."/>
            <person name="Ovreas L."/>
            <person name="Rohde M."/>
            <person name="Galperin M.Y."/>
            <person name="Jogler C."/>
        </authorList>
    </citation>
    <scope>NUCLEOTIDE SEQUENCE [LARGE SCALE GENOMIC DNA]</scope>
    <source>
        <strain evidence="1 2">Pla133</strain>
    </source>
</reference>
<name>A0A518BDN5_9BACT</name>